<accession>A0ABS0SRN7</accession>
<evidence type="ECO:0000256" key="1">
    <source>
        <dbReference type="SAM" id="Phobius"/>
    </source>
</evidence>
<dbReference type="RefSeq" id="WP_198574171.1">
    <property type="nucleotide sequence ID" value="NZ_JADWOX010000001.1"/>
</dbReference>
<reference evidence="2 3" key="1">
    <citation type="submission" date="2020-11" db="EMBL/GenBank/DDBJ databases">
        <title>genome sequence of strain KACC 18849.</title>
        <authorList>
            <person name="Gao J."/>
            <person name="Zhang X."/>
        </authorList>
    </citation>
    <scope>NUCLEOTIDE SEQUENCE [LARGE SCALE GENOMIC DNA]</scope>
    <source>
        <strain evidence="2 3">KACC 18849</strain>
    </source>
</reference>
<evidence type="ECO:0000313" key="3">
    <source>
        <dbReference type="Proteomes" id="UP000639859"/>
    </source>
</evidence>
<evidence type="ECO:0000313" key="2">
    <source>
        <dbReference type="EMBL" id="MBI1682203.1"/>
    </source>
</evidence>
<gene>
    <name evidence="2" type="ORF">I4Q42_00805</name>
</gene>
<name>A0ABS0SRN7_9CAUL</name>
<organism evidence="2 3">
    <name type="scientific">Caulobacter hibisci</name>
    <dbReference type="NCBI Taxonomy" id="2035993"/>
    <lineage>
        <taxon>Bacteria</taxon>
        <taxon>Pseudomonadati</taxon>
        <taxon>Pseudomonadota</taxon>
        <taxon>Alphaproteobacteria</taxon>
        <taxon>Caulobacterales</taxon>
        <taxon>Caulobacteraceae</taxon>
        <taxon>Caulobacter</taxon>
    </lineage>
</organism>
<evidence type="ECO:0008006" key="4">
    <source>
        <dbReference type="Google" id="ProtNLM"/>
    </source>
</evidence>
<keyword evidence="1" id="KW-0472">Membrane</keyword>
<protein>
    <recommendedName>
        <fullName evidence="4">DUF1795 domain-containing protein</fullName>
    </recommendedName>
</protein>
<feature type="transmembrane region" description="Helical" evidence="1">
    <location>
        <begin position="44"/>
        <end position="62"/>
    </location>
</feature>
<sequence>MRRLQRPRVTIGRVETENDDLAQVVGCATACLGRSGERELRMSFSIRAAAAAIGATMMLALAPQATAQPPSYAMPDQWRAHSETAYGFSVDLPTEPIRQEDASPPASLSLEYRDRDGQVTITAIDLGAIQDALPIDGVLDGMTAQIGEDLKARLIESAPATFAGGAARDVTYRSEADEKIVMKTRLVLAEKRLFILTSTGFETNMPLTYARVVGSLKLIAPPPPGPGSR</sequence>
<proteinExistence type="predicted"/>
<dbReference type="EMBL" id="JADWOX010000001">
    <property type="protein sequence ID" value="MBI1682203.1"/>
    <property type="molecule type" value="Genomic_DNA"/>
</dbReference>
<keyword evidence="1" id="KW-1133">Transmembrane helix</keyword>
<dbReference type="Proteomes" id="UP000639859">
    <property type="component" value="Unassembled WGS sequence"/>
</dbReference>
<keyword evidence="1" id="KW-0812">Transmembrane</keyword>
<comment type="caution">
    <text evidence="2">The sequence shown here is derived from an EMBL/GenBank/DDBJ whole genome shotgun (WGS) entry which is preliminary data.</text>
</comment>
<keyword evidence="3" id="KW-1185">Reference proteome</keyword>